<dbReference type="Pfam" id="PF01981">
    <property type="entry name" value="PTH2"/>
    <property type="match status" value="1"/>
</dbReference>
<accession>A0A9Q1H1S3</accession>
<proteinExistence type="inferred from homology"/>
<organism evidence="7 8">
    <name type="scientific">Holothuria leucospilota</name>
    <name type="common">Black long sea cucumber</name>
    <name type="synonym">Mertensiothuria leucospilota</name>
    <dbReference type="NCBI Taxonomy" id="206669"/>
    <lineage>
        <taxon>Eukaryota</taxon>
        <taxon>Metazoa</taxon>
        <taxon>Echinodermata</taxon>
        <taxon>Eleutherozoa</taxon>
        <taxon>Echinozoa</taxon>
        <taxon>Holothuroidea</taxon>
        <taxon>Aspidochirotacea</taxon>
        <taxon>Aspidochirotida</taxon>
        <taxon>Holothuriidae</taxon>
        <taxon>Holothuria</taxon>
    </lineage>
</organism>
<keyword evidence="8" id="KW-1185">Reference proteome</keyword>
<feature type="compositionally biased region" description="Low complexity" evidence="5">
    <location>
        <begin position="1"/>
        <end position="23"/>
    </location>
</feature>
<dbReference type="SUPFAM" id="SSF102462">
    <property type="entry name" value="Peptidyl-tRNA hydrolase II"/>
    <property type="match status" value="1"/>
</dbReference>
<evidence type="ECO:0000256" key="5">
    <source>
        <dbReference type="SAM" id="MobiDB-lite"/>
    </source>
</evidence>
<dbReference type="InterPro" id="IPR002833">
    <property type="entry name" value="PTH2"/>
</dbReference>
<dbReference type="SUPFAM" id="SSF46934">
    <property type="entry name" value="UBA-like"/>
    <property type="match status" value="1"/>
</dbReference>
<dbReference type="EC" id="3.1.1.29" evidence="1"/>
<gene>
    <name evidence="7" type="ORF">HOLleu_29518</name>
</gene>
<dbReference type="NCBIfam" id="TIGR00283">
    <property type="entry name" value="arch_pth2"/>
    <property type="match status" value="1"/>
</dbReference>
<keyword evidence="2 7" id="KW-0378">Hydrolase</keyword>
<sequence>MEPAGESAAEAGEAAEASPPSGETPELVKTLMTMGIEKELAMQAVWVTGSTTVDAALTWIFENREETAEVGEQERLPPDGALVEGENVAKMVFVVNMDLNMGVGKVAAQVAHAAVGLHKFLLQNQEVYGHLLLLWDADGETKVVLKGDNVTFLEDLRRKSEAASLPCYMVSDAGRTQIPAGSTTVLAVFGRVSEVDEITGKLKLL</sequence>
<evidence type="ECO:0000313" key="8">
    <source>
        <dbReference type="Proteomes" id="UP001152320"/>
    </source>
</evidence>
<dbReference type="InterPro" id="IPR015940">
    <property type="entry name" value="UBA"/>
</dbReference>
<evidence type="ECO:0000259" key="6">
    <source>
        <dbReference type="PROSITE" id="PS50030"/>
    </source>
</evidence>
<dbReference type="GO" id="GO:0005829">
    <property type="term" value="C:cytosol"/>
    <property type="evidence" value="ECO:0007669"/>
    <property type="project" value="TreeGrafter"/>
</dbReference>
<dbReference type="Pfam" id="PF22562">
    <property type="entry name" value="UBA_7"/>
    <property type="match status" value="1"/>
</dbReference>
<evidence type="ECO:0000256" key="3">
    <source>
        <dbReference type="ARBA" id="ARBA00038050"/>
    </source>
</evidence>
<evidence type="ECO:0000256" key="2">
    <source>
        <dbReference type="ARBA" id="ARBA00022801"/>
    </source>
</evidence>
<dbReference type="AlphaFoldDB" id="A0A9Q1H1S3"/>
<evidence type="ECO:0000256" key="1">
    <source>
        <dbReference type="ARBA" id="ARBA00013260"/>
    </source>
</evidence>
<dbReference type="FunFam" id="3.40.1490.10:FF:000002">
    <property type="entry name" value="Peptidyl-tRNA hydrolase 2, mitochondrial"/>
    <property type="match status" value="1"/>
</dbReference>
<dbReference type="Gene3D" id="1.10.8.10">
    <property type="entry name" value="DNA helicase RuvA subunit, C-terminal domain"/>
    <property type="match status" value="1"/>
</dbReference>
<reference evidence="7" key="1">
    <citation type="submission" date="2021-10" db="EMBL/GenBank/DDBJ databases">
        <title>Tropical sea cucumber genome reveals ecological adaptation and Cuvierian tubules defense mechanism.</title>
        <authorList>
            <person name="Chen T."/>
        </authorList>
    </citation>
    <scope>NUCLEOTIDE SEQUENCE</scope>
    <source>
        <strain evidence="7">Nanhai2018</strain>
        <tissue evidence="7">Muscle</tissue>
    </source>
</reference>
<dbReference type="PANTHER" id="PTHR12649:SF29">
    <property type="entry name" value="AMINOACYL-TRNA HYDROLASE"/>
    <property type="match status" value="1"/>
</dbReference>
<protein>
    <recommendedName>
        <fullName evidence="1">peptidyl-tRNA hydrolase</fullName>
        <ecNumber evidence="1">3.1.1.29</ecNumber>
    </recommendedName>
</protein>
<evidence type="ECO:0000256" key="4">
    <source>
        <dbReference type="ARBA" id="ARBA00048707"/>
    </source>
</evidence>
<name>A0A9Q1H1S3_HOLLE</name>
<comment type="caution">
    <text evidence="7">The sequence shown here is derived from an EMBL/GenBank/DDBJ whole genome shotgun (WGS) entry which is preliminary data.</text>
</comment>
<dbReference type="GO" id="GO:0004045">
    <property type="term" value="F:peptidyl-tRNA hydrolase activity"/>
    <property type="evidence" value="ECO:0007669"/>
    <property type="project" value="UniProtKB-EC"/>
</dbReference>
<dbReference type="Gene3D" id="3.40.1490.10">
    <property type="entry name" value="Bit1"/>
    <property type="match status" value="1"/>
</dbReference>
<dbReference type="EMBL" id="JAIZAY010000014">
    <property type="protein sequence ID" value="KAJ8029968.1"/>
    <property type="molecule type" value="Genomic_DNA"/>
</dbReference>
<dbReference type="PANTHER" id="PTHR12649">
    <property type="entry name" value="PEPTIDYL-TRNA HYDROLASE 2"/>
    <property type="match status" value="1"/>
</dbReference>
<comment type="catalytic activity">
    <reaction evidence="4">
        <text>an N-acyl-L-alpha-aminoacyl-tRNA + H2O = an N-acyl-L-amino acid + a tRNA + H(+)</text>
        <dbReference type="Rhea" id="RHEA:54448"/>
        <dbReference type="Rhea" id="RHEA-COMP:10123"/>
        <dbReference type="Rhea" id="RHEA-COMP:13883"/>
        <dbReference type="ChEBI" id="CHEBI:15377"/>
        <dbReference type="ChEBI" id="CHEBI:15378"/>
        <dbReference type="ChEBI" id="CHEBI:59874"/>
        <dbReference type="ChEBI" id="CHEBI:78442"/>
        <dbReference type="ChEBI" id="CHEBI:138191"/>
        <dbReference type="EC" id="3.1.1.29"/>
    </reaction>
</comment>
<dbReference type="Proteomes" id="UP001152320">
    <property type="component" value="Chromosome 14"/>
</dbReference>
<evidence type="ECO:0000313" key="7">
    <source>
        <dbReference type="EMBL" id="KAJ8029968.1"/>
    </source>
</evidence>
<dbReference type="InterPro" id="IPR023476">
    <property type="entry name" value="Pep_tRNA_hydro_II_dom_sf"/>
</dbReference>
<dbReference type="PROSITE" id="PS50030">
    <property type="entry name" value="UBA"/>
    <property type="match status" value="1"/>
</dbReference>
<feature type="region of interest" description="Disordered" evidence="5">
    <location>
        <begin position="1"/>
        <end position="25"/>
    </location>
</feature>
<dbReference type="OrthoDB" id="1733656at2759"/>
<dbReference type="InterPro" id="IPR009060">
    <property type="entry name" value="UBA-like_sf"/>
</dbReference>
<comment type="similarity">
    <text evidence="3">Belongs to the PTH2 family.</text>
</comment>
<feature type="domain" description="UBA" evidence="6">
    <location>
        <begin position="20"/>
        <end position="63"/>
    </location>
</feature>